<name>A0AAD7W3N0_9TELE</name>
<evidence type="ECO:0000313" key="2">
    <source>
        <dbReference type="Proteomes" id="UP001221898"/>
    </source>
</evidence>
<keyword evidence="2" id="KW-1185">Reference proteome</keyword>
<reference evidence="1" key="1">
    <citation type="journal article" date="2023" name="Science">
        <title>Genome structures resolve the early diversification of teleost fishes.</title>
        <authorList>
            <person name="Parey E."/>
            <person name="Louis A."/>
            <person name="Montfort J."/>
            <person name="Bouchez O."/>
            <person name="Roques C."/>
            <person name="Iampietro C."/>
            <person name="Lluch J."/>
            <person name="Castinel A."/>
            <person name="Donnadieu C."/>
            <person name="Desvignes T."/>
            <person name="Floi Bucao C."/>
            <person name="Jouanno E."/>
            <person name="Wen M."/>
            <person name="Mejri S."/>
            <person name="Dirks R."/>
            <person name="Jansen H."/>
            <person name="Henkel C."/>
            <person name="Chen W.J."/>
            <person name="Zahm M."/>
            <person name="Cabau C."/>
            <person name="Klopp C."/>
            <person name="Thompson A.W."/>
            <person name="Robinson-Rechavi M."/>
            <person name="Braasch I."/>
            <person name="Lecointre G."/>
            <person name="Bobe J."/>
            <person name="Postlethwait J.H."/>
            <person name="Berthelot C."/>
            <person name="Roest Crollius H."/>
            <person name="Guiguen Y."/>
        </authorList>
    </citation>
    <scope>NUCLEOTIDE SEQUENCE</scope>
    <source>
        <strain evidence="1">NC1722</strain>
    </source>
</reference>
<sequence length="594" mass="67161">MEANSTTSHDALNTGDLTTRGQRDIADLIIMQQKLALLPAREIAVFNGDPLTYQSFMRAFEYLVEDKTSSSQDRLYFLEQYTSDQPRDLVRSCLNMDARQGYAEAKRLLKKHFGNEVMVTNAYLEKALSWTAIKADDGKALQAYALYLRGCYIAMQDFEYLKELDIPSNLRLMTSKLPYKLRDKWRTAAHDTMVTPTQTSGTSVSSALVSAGEATGAGRNCMLAIVPVRVKVMKGNKSVLTYAFLDPGSSATFCTENLMKRLHAKGWKTEILLQTMGQERLVKSYGLTGLEVTNLEGTTHLNLPRVYTQDRIPVSKENIPTQNDLEKWPYLSGIQLDEIDADIDLLIGINVPKAMEPWHTINSQENGPYAVKTLLGWVVNGPLNTCTAMDVSGPPAMMANRISIADLGELIIRQYNQDFSEREYEEKSEMSGEDKKFMEIASSSITLQDGHYHLALPLRDKDVVMPDNHDMAEQRTMNLLKRFRKDESYALEYKAFMDDVIGKGYAEKVPQEQLHRNDGQVCIANFALQRTADDNTERYDEEITETIKRNFYVDDCLKSVPTAEQAIQLTKDLKDACFQGGFVLTKFVSNSRRY</sequence>
<dbReference type="PANTHER" id="PTHR47331">
    <property type="entry name" value="PHD-TYPE DOMAIN-CONTAINING PROTEIN"/>
    <property type="match status" value="1"/>
</dbReference>
<gene>
    <name evidence="1" type="ORF">AAFF_G00245590</name>
</gene>
<dbReference type="PANTHER" id="PTHR47331:SF3">
    <property type="match status" value="1"/>
</dbReference>
<accession>A0AAD7W3N0</accession>
<comment type="caution">
    <text evidence="1">The sequence shown here is derived from an EMBL/GenBank/DDBJ whole genome shotgun (WGS) entry which is preliminary data.</text>
</comment>
<evidence type="ECO:0000313" key="1">
    <source>
        <dbReference type="EMBL" id="KAJ8378173.1"/>
    </source>
</evidence>
<dbReference type="EMBL" id="JAINUG010000329">
    <property type="protein sequence ID" value="KAJ8378173.1"/>
    <property type="molecule type" value="Genomic_DNA"/>
</dbReference>
<evidence type="ECO:0008006" key="3">
    <source>
        <dbReference type="Google" id="ProtNLM"/>
    </source>
</evidence>
<protein>
    <recommendedName>
        <fullName evidence="3">DUF1758 domain-containing protein</fullName>
    </recommendedName>
</protein>
<proteinExistence type="predicted"/>
<dbReference type="AlphaFoldDB" id="A0AAD7W3N0"/>
<dbReference type="Proteomes" id="UP001221898">
    <property type="component" value="Unassembled WGS sequence"/>
</dbReference>
<organism evidence="1 2">
    <name type="scientific">Aldrovandia affinis</name>
    <dbReference type="NCBI Taxonomy" id="143900"/>
    <lineage>
        <taxon>Eukaryota</taxon>
        <taxon>Metazoa</taxon>
        <taxon>Chordata</taxon>
        <taxon>Craniata</taxon>
        <taxon>Vertebrata</taxon>
        <taxon>Euteleostomi</taxon>
        <taxon>Actinopterygii</taxon>
        <taxon>Neopterygii</taxon>
        <taxon>Teleostei</taxon>
        <taxon>Notacanthiformes</taxon>
        <taxon>Halosauridae</taxon>
        <taxon>Aldrovandia</taxon>
    </lineage>
</organism>